<sequence>MRRRKNMPSYYEKHKDHLMKKVKEVSPESFKAFLKFEREIFRPGALTKKEKELIAVAIAHVIKCPYCIDVHTKKAKFSGASMKELAEAVFVVSAMEAGAAAQYSSYFNREKSSHQEHHSKPFEAYADFVRAVMEEGSLTEEFKTLLALTVSYVIQCPQLINFHTKRSKDLGVSGERIEEAIFVAAALKAGGAYAHLIHLYESYFE</sequence>
<name>A0A540V5X2_9BACL</name>
<dbReference type="InterPro" id="IPR029032">
    <property type="entry name" value="AhpD-like"/>
</dbReference>
<dbReference type="Pfam" id="PF02627">
    <property type="entry name" value="CMD"/>
    <property type="match status" value="2"/>
</dbReference>
<comment type="caution">
    <text evidence="2">The sequence shown here is derived from an EMBL/GenBank/DDBJ whole genome shotgun (WGS) entry which is preliminary data.</text>
</comment>
<keyword evidence="3" id="KW-1185">Reference proteome</keyword>
<proteinExistence type="predicted"/>
<keyword evidence="2" id="KW-0575">Peroxidase</keyword>
<evidence type="ECO:0000313" key="3">
    <source>
        <dbReference type="Proteomes" id="UP000315753"/>
    </source>
</evidence>
<dbReference type="AlphaFoldDB" id="A0A540V5X2"/>
<feature type="domain" description="Carboxymuconolactone decarboxylase-like" evidence="1">
    <location>
        <begin position="27"/>
        <end position="103"/>
    </location>
</feature>
<feature type="domain" description="Carboxymuconolactone decarboxylase-like" evidence="1">
    <location>
        <begin position="122"/>
        <end position="197"/>
    </location>
</feature>
<protein>
    <submittedName>
        <fullName evidence="2">Alkylhydroperoxidase</fullName>
    </submittedName>
</protein>
<dbReference type="PANTHER" id="PTHR33930">
    <property type="entry name" value="ALKYL HYDROPEROXIDE REDUCTASE AHPD"/>
    <property type="match status" value="1"/>
</dbReference>
<dbReference type="NCBIfam" id="TIGR00778">
    <property type="entry name" value="ahpD_dom"/>
    <property type="match status" value="1"/>
</dbReference>
<dbReference type="InterPro" id="IPR003779">
    <property type="entry name" value="CMD-like"/>
</dbReference>
<evidence type="ECO:0000313" key="2">
    <source>
        <dbReference type="EMBL" id="TQE92157.1"/>
    </source>
</evidence>
<reference evidence="2 3" key="1">
    <citation type="submission" date="2019-06" db="EMBL/GenBank/DDBJ databases">
        <title>Genome sequence of Ureibacillus terrenus.</title>
        <authorList>
            <person name="Maclea K.S."/>
            <person name="Simoes M."/>
        </authorList>
    </citation>
    <scope>NUCLEOTIDE SEQUENCE [LARGE SCALE GENOMIC DNA]</scope>
    <source>
        <strain evidence="2 3">ATCC BAA-384</strain>
    </source>
</reference>
<dbReference type="GO" id="GO:0051920">
    <property type="term" value="F:peroxiredoxin activity"/>
    <property type="evidence" value="ECO:0007669"/>
    <property type="project" value="InterPro"/>
</dbReference>
<keyword evidence="2" id="KW-0560">Oxidoreductase</keyword>
<dbReference type="OrthoDB" id="9806086at2"/>
<dbReference type="Proteomes" id="UP000315753">
    <property type="component" value="Unassembled WGS sequence"/>
</dbReference>
<accession>A0A540V5X2</accession>
<dbReference type="SUPFAM" id="SSF69118">
    <property type="entry name" value="AhpD-like"/>
    <property type="match status" value="2"/>
</dbReference>
<dbReference type="PANTHER" id="PTHR33930:SF8">
    <property type="entry name" value="4-CARBOXYMUCONOLACTONE DECARBOXYLASE"/>
    <property type="match status" value="1"/>
</dbReference>
<gene>
    <name evidence="2" type="ORF">FKZ59_00170</name>
</gene>
<evidence type="ECO:0000259" key="1">
    <source>
        <dbReference type="Pfam" id="PF02627"/>
    </source>
</evidence>
<organism evidence="2 3">
    <name type="scientific">Ureibacillus terrenus</name>
    <dbReference type="NCBI Taxonomy" id="118246"/>
    <lineage>
        <taxon>Bacteria</taxon>
        <taxon>Bacillati</taxon>
        <taxon>Bacillota</taxon>
        <taxon>Bacilli</taxon>
        <taxon>Bacillales</taxon>
        <taxon>Caryophanaceae</taxon>
        <taxon>Ureibacillus</taxon>
    </lineage>
</organism>
<dbReference type="Gene3D" id="1.20.1290.10">
    <property type="entry name" value="AhpD-like"/>
    <property type="match status" value="2"/>
</dbReference>
<dbReference type="EMBL" id="VIGD01000001">
    <property type="protein sequence ID" value="TQE92157.1"/>
    <property type="molecule type" value="Genomic_DNA"/>
</dbReference>
<dbReference type="InterPro" id="IPR004675">
    <property type="entry name" value="AhpD_core"/>
</dbReference>